<keyword evidence="7" id="KW-1185">Reference proteome</keyword>
<feature type="domain" description="Aldehyde dehydrogenase" evidence="5">
    <location>
        <begin position="29"/>
        <end position="495"/>
    </location>
</feature>
<dbReference type="InterPro" id="IPR016161">
    <property type="entry name" value="Ald_DH/histidinol_DH"/>
</dbReference>
<keyword evidence="1" id="KW-0560">Oxidoreductase</keyword>
<dbReference type="InterPro" id="IPR015590">
    <property type="entry name" value="Aldehyde_DH_dom"/>
</dbReference>
<dbReference type="Gene3D" id="3.40.605.10">
    <property type="entry name" value="Aldehyde Dehydrogenase, Chain A, domain 1"/>
    <property type="match status" value="1"/>
</dbReference>
<evidence type="ECO:0000256" key="2">
    <source>
        <dbReference type="ARBA" id="ARBA00039122"/>
    </source>
</evidence>
<protein>
    <recommendedName>
        <fullName evidence="3">Putative succinate-semialdehyde dehydrogenase [NADP(+)] 2</fullName>
        <ecNumber evidence="2">1.2.1.79</ecNumber>
    </recommendedName>
</protein>
<name>A0ABP8RP76_9MYCO</name>
<sequence>MASPDPMTGGKDDMTDIPHYPMYIDGQWHDASSSFQVRDPATNRLVATVARGDVAMADEAVAAAKAAHASGVWRLTPAAERARILDAIADNLAARFDELTVLQVRENGATARSAGAFLLGYSIAHLKYFASLARSYAFEESGALIEAPTLAAGILRREPVGVCAGIVPWNFPLLLAVWKLGPALAAGNTIVLKPDDQTPLTLLELARAADEVGLPAGVLNVITGPGPVVGARLAEHPDVRKVAFTGSTEVGKTVMRAAAANVKRVTLELGGKGANIVCDDADLDLAVDGTLFGFLLMCGQACESGTRLLLHASIHDEFVRRLVARASTLVVGNPMDPTTDVGPLISAKQKARVEKYIALGQEEGCKIAFQGTVPTESELAEGHWVAPTILTGATNDMRVAREEIFGPVLVVIKCADDAEAVAIANDSEYGLSAGVWSTDNERALAIARELESGTVWINDWHMVNAMFPFGGMKQSGLGRELGPGALDEYTEQKFVHVDMTNDRAKRVYPVVVSAAATA</sequence>
<proteinExistence type="predicted"/>
<dbReference type="EMBL" id="BAABGF010000031">
    <property type="protein sequence ID" value="GAA4543135.1"/>
    <property type="molecule type" value="Genomic_DNA"/>
</dbReference>
<dbReference type="Proteomes" id="UP001501417">
    <property type="component" value="Unassembled WGS sequence"/>
</dbReference>
<evidence type="ECO:0000256" key="1">
    <source>
        <dbReference type="ARBA" id="ARBA00023002"/>
    </source>
</evidence>
<comment type="caution">
    <text evidence="6">The sequence shown here is derived from an EMBL/GenBank/DDBJ whole genome shotgun (WGS) entry which is preliminary data.</text>
</comment>
<dbReference type="PANTHER" id="PTHR11699">
    <property type="entry name" value="ALDEHYDE DEHYDROGENASE-RELATED"/>
    <property type="match status" value="1"/>
</dbReference>
<organism evidence="6 7">
    <name type="scientific">Mycobacterium paraffinicum</name>
    <dbReference type="NCBI Taxonomy" id="53378"/>
    <lineage>
        <taxon>Bacteria</taxon>
        <taxon>Bacillati</taxon>
        <taxon>Actinomycetota</taxon>
        <taxon>Actinomycetes</taxon>
        <taxon>Mycobacteriales</taxon>
        <taxon>Mycobacteriaceae</taxon>
        <taxon>Mycobacterium</taxon>
    </lineage>
</organism>
<dbReference type="InterPro" id="IPR016162">
    <property type="entry name" value="Ald_DH_N"/>
</dbReference>
<dbReference type="InterPro" id="IPR016163">
    <property type="entry name" value="Ald_DH_C"/>
</dbReference>
<reference evidence="7" key="1">
    <citation type="journal article" date="2019" name="Int. J. Syst. Evol. Microbiol.">
        <title>The Global Catalogue of Microorganisms (GCM) 10K type strain sequencing project: providing services to taxonomists for standard genome sequencing and annotation.</title>
        <authorList>
            <consortium name="The Broad Institute Genomics Platform"/>
            <consortium name="The Broad Institute Genome Sequencing Center for Infectious Disease"/>
            <person name="Wu L."/>
            <person name="Ma J."/>
        </authorList>
    </citation>
    <scope>NUCLEOTIDE SEQUENCE [LARGE SCALE GENOMIC DNA]</scope>
    <source>
        <strain evidence="7">JCM 17782</strain>
    </source>
</reference>
<evidence type="ECO:0000313" key="7">
    <source>
        <dbReference type="Proteomes" id="UP001501417"/>
    </source>
</evidence>
<evidence type="ECO:0000256" key="3">
    <source>
        <dbReference type="ARBA" id="ARBA00039663"/>
    </source>
</evidence>
<comment type="catalytic activity">
    <reaction evidence="4">
        <text>succinate semialdehyde + NADP(+) + H2O = succinate + NADPH + 2 H(+)</text>
        <dbReference type="Rhea" id="RHEA:13213"/>
        <dbReference type="ChEBI" id="CHEBI:15377"/>
        <dbReference type="ChEBI" id="CHEBI:15378"/>
        <dbReference type="ChEBI" id="CHEBI:30031"/>
        <dbReference type="ChEBI" id="CHEBI:57706"/>
        <dbReference type="ChEBI" id="CHEBI:57783"/>
        <dbReference type="ChEBI" id="CHEBI:58349"/>
        <dbReference type="EC" id="1.2.1.79"/>
    </reaction>
</comment>
<evidence type="ECO:0000259" key="5">
    <source>
        <dbReference type="Pfam" id="PF00171"/>
    </source>
</evidence>
<gene>
    <name evidence="6" type="ORF">GCM10023161_28080</name>
</gene>
<evidence type="ECO:0000313" key="6">
    <source>
        <dbReference type="EMBL" id="GAA4543135.1"/>
    </source>
</evidence>
<accession>A0ABP8RP76</accession>
<evidence type="ECO:0000256" key="4">
    <source>
        <dbReference type="ARBA" id="ARBA00048559"/>
    </source>
</evidence>
<dbReference type="SUPFAM" id="SSF53720">
    <property type="entry name" value="ALDH-like"/>
    <property type="match status" value="1"/>
</dbReference>
<dbReference type="Gene3D" id="3.40.309.10">
    <property type="entry name" value="Aldehyde Dehydrogenase, Chain A, domain 2"/>
    <property type="match status" value="1"/>
</dbReference>
<dbReference type="Pfam" id="PF00171">
    <property type="entry name" value="Aldedh"/>
    <property type="match status" value="1"/>
</dbReference>
<dbReference type="EC" id="1.2.1.79" evidence="2"/>